<dbReference type="InterPro" id="IPR011049">
    <property type="entry name" value="Serralysin-like_metalloprot_C"/>
</dbReference>
<dbReference type="InterPro" id="IPR027372">
    <property type="entry name" value="Phytase-like_dom"/>
</dbReference>
<name>A0A1D8TQU9_9CYAN</name>
<dbReference type="OrthoDB" id="292013at2"/>
<feature type="domain" description="Phytase-like" evidence="1">
    <location>
        <begin position="22"/>
        <end position="127"/>
    </location>
</feature>
<dbReference type="Pfam" id="PF13449">
    <property type="entry name" value="Phytase-like"/>
    <property type="match status" value="1"/>
</dbReference>
<dbReference type="GO" id="GO:0005509">
    <property type="term" value="F:calcium ion binding"/>
    <property type="evidence" value="ECO:0007669"/>
    <property type="project" value="InterPro"/>
</dbReference>
<sequence>MEGTGIWVIWPILYANAPEGTPDEVDRTNSLAELLALDNAGTFLALERYFDDTGLNQNKLYLVSAQNATDVSKLPSLKGRDIVVAEKQLLVDFNDLGTNLDDFEGLALGPVLPDGRQSLIVVSDNDFDPETPATQLFAFALDIAPASETKEQIFGTLEADALELTGSNNLVFAGEGNDIIDASLADGNNRIYAGNGDDTVILGTSDAPLEPLRDWPTATLKANAFLVQKVQIVSL</sequence>
<proteinExistence type="predicted"/>
<reference evidence="3" key="1">
    <citation type="submission" date="2016-10" db="EMBL/GenBank/DDBJ databases">
        <title>Comparative genomics uncovers the prolific and rare metabolic potential of the cyanobacterial genus Moorea.</title>
        <authorList>
            <person name="Leao T."/>
            <person name="Castelao G."/>
            <person name="Korobeynikov A."/>
            <person name="Monroe E.A."/>
            <person name="Podell S."/>
            <person name="Glukhov E."/>
            <person name="Allen E."/>
            <person name="Gerwick W.H."/>
            <person name="Gerwick L."/>
        </authorList>
    </citation>
    <scope>NUCLEOTIDE SEQUENCE [LARGE SCALE GENOMIC DNA]</scope>
    <source>
        <strain evidence="3">PAL-8-15-08-1</strain>
    </source>
</reference>
<dbReference type="SUPFAM" id="SSF51120">
    <property type="entry name" value="beta-Roll"/>
    <property type="match status" value="1"/>
</dbReference>
<dbReference type="EMBL" id="CP017599">
    <property type="protein sequence ID" value="AOW99986.1"/>
    <property type="molecule type" value="Genomic_DNA"/>
</dbReference>
<gene>
    <name evidence="2" type="ORF">BJP34_11445</name>
</gene>
<evidence type="ECO:0000313" key="3">
    <source>
        <dbReference type="Proteomes" id="UP000177870"/>
    </source>
</evidence>
<protein>
    <recommendedName>
        <fullName evidence="1">Phytase-like domain-containing protein</fullName>
    </recommendedName>
</protein>
<dbReference type="KEGG" id="mpro:BJP34_11445"/>
<dbReference type="Gene3D" id="2.150.10.10">
    <property type="entry name" value="Serralysin-like metalloprotease, C-terminal"/>
    <property type="match status" value="1"/>
</dbReference>
<dbReference type="RefSeq" id="WP_070392460.1">
    <property type="nucleotide sequence ID" value="NZ_CP017599.1"/>
</dbReference>
<dbReference type="AlphaFoldDB" id="A0A1D8TQU9"/>
<dbReference type="Pfam" id="PF00353">
    <property type="entry name" value="HemolysinCabind"/>
    <property type="match status" value="2"/>
</dbReference>
<dbReference type="Proteomes" id="UP000177870">
    <property type="component" value="Chromosome"/>
</dbReference>
<evidence type="ECO:0000313" key="2">
    <source>
        <dbReference type="EMBL" id="AOW99986.1"/>
    </source>
</evidence>
<organism evidence="2 3">
    <name type="scientific">Moorena producens PAL-8-15-08-1</name>
    <dbReference type="NCBI Taxonomy" id="1458985"/>
    <lineage>
        <taxon>Bacteria</taxon>
        <taxon>Bacillati</taxon>
        <taxon>Cyanobacteriota</taxon>
        <taxon>Cyanophyceae</taxon>
        <taxon>Coleofasciculales</taxon>
        <taxon>Coleofasciculaceae</taxon>
        <taxon>Moorena</taxon>
    </lineage>
</organism>
<dbReference type="InterPro" id="IPR001343">
    <property type="entry name" value="Hemolysn_Ca-bd"/>
</dbReference>
<evidence type="ECO:0000259" key="1">
    <source>
        <dbReference type="Pfam" id="PF13449"/>
    </source>
</evidence>
<accession>A0A1D8TQU9</accession>
<dbReference type="STRING" id="1458985.BJP34_11445"/>